<sequence>MAVHYLYKKTTGDTELVRSNEQAILFTEVRYEEGVYYVGFKAPTLAGNQTYEWPSSDGSNNQVLTTDGSGSLSWSTKGGGGAATEAFKTLVPVSGTNVVADVGADTLTFLVGSNKMTILGIEADDSLTFDVVEGNIDHDALTNFVAAEHIDWKAASDNLVTSGSVSSTGTGGLITGDNSNKGKVVIYDGSNHTITLTAPSIEASYVLTFPVDDGTPNQVLRTDGSGNLS</sequence>
<proteinExistence type="predicted"/>
<evidence type="ECO:0000313" key="1">
    <source>
        <dbReference type="EMBL" id="GAJ07956.1"/>
    </source>
</evidence>
<feature type="non-terminal residue" evidence="1">
    <location>
        <position position="229"/>
    </location>
</feature>
<accession>X1V6L9</accession>
<organism evidence="1">
    <name type="scientific">marine sediment metagenome</name>
    <dbReference type="NCBI Taxonomy" id="412755"/>
    <lineage>
        <taxon>unclassified sequences</taxon>
        <taxon>metagenomes</taxon>
        <taxon>ecological metagenomes</taxon>
    </lineage>
</organism>
<dbReference type="AlphaFoldDB" id="X1V6L9"/>
<name>X1V6L9_9ZZZZ</name>
<dbReference type="EMBL" id="BARW01029299">
    <property type="protein sequence ID" value="GAJ07956.1"/>
    <property type="molecule type" value="Genomic_DNA"/>
</dbReference>
<gene>
    <name evidence="1" type="ORF">S12H4_47117</name>
</gene>
<comment type="caution">
    <text evidence="1">The sequence shown here is derived from an EMBL/GenBank/DDBJ whole genome shotgun (WGS) entry which is preliminary data.</text>
</comment>
<protein>
    <submittedName>
        <fullName evidence="1">Uncharacterized protein</fullName>
    </submittedName>
</protein>
<reference evidence="1" key="1">
    <citation type="journal article" date="2014" name="Front. Microbiol.">
        <title>High frequency of phylogenetically diverse reductive dehalogenase-homologous genes in deep subseafloor sedimentary metagenomes.</title>
        <authorList>
            <person name="Kawai M."/>
            <person name="Futagami T."/>
            <person name="Toyoda A."/>
            <person name="Takaki Y."/>
            <person name="Nishi S."/>
            <person name="Hori S."/>
            <person name="Arai W."/>
            <person name="Tsubouchi T."/>
            <person name="Morono Y."/>
            <person name="Uchiyama I."/>
            <person name="Ito T."/>
            <person name="Fujiyama A."/>
            <person name="Inagaki F."/>
            <person name="Takami H."/>
        </authorList>
    </citation>
    <scope>NUCLEOTIDE SEQUENCE</scope>
    <source>
        <strain evidence="1">Expedition CK06-06</strain>
    </source>
</reference>